<organism evidence="3 4">
    <name type="scientific">Rhodopseudomonas pentothenatexigens</name>
    <dbReference type="NCBI Taxonomy" id="999699"/>
    <lineage>
        <taxon>Bacteria</taxon>
        <taxon>Pseudomonadati</taxon>
        <taxon>Pseudomonadota</taxon>
        <taxon>Alphaproteobacteria</taxon>
        <taxon>Hyphomicrobiales</taxon>
        <taxon>Nitrobacteraceae</taxon>
        <taxon>Rhodopseudomonas</taxon>
    </lineage>
</organism>
<keyword evidence="1" id="KW-0472">Membrane</keyword>
<dbReference type="EMBL" id="QRDT01000004">
    <property type="protein sequence ID" value="RED38261.1"/>
    <property type="molecule type" value="Genomic_DNA"/>
</dbReference>
<name>A0A336JQ72_9BRAD</name>
<evidence type="ECO:0000313" key="4">
    <source>
        <dbReference type="Proteomes" id="UP000252631"/>
    </source>
</evidence>
<feature type="transmembrane region" description="Helical" evidence="1">
    <location>
        <begin position="93"/>
        <end position="110"/>
    </location>
</feature>
<evidence type="ECO:0000313" key="3">
    <source>
        <dbReference type="EMBL" id="SSW89714.1"/>
    </source>
</evidence>
<sequence length="154" mass="15811">MSDVSVGPASYVAAPPLRWSVPRPVVAIVAALIAVTAAILASPDAATAARAQSDAELVLLLRFMAGVKALLALAALGAVVWRLGYPASPVTSAAYVLAPALMLAAPLLIWQIAPTALGAGLFHGGLALLLLALFADRGQTSELVRRKLLARRTV</sequence>
<keyword evidence="1" id="KW-1133">Transmembrane helix</keyword>
<accession>A0A336JQ72</accession>
<protein>
    <submittedName>
        <fullName evidence="3">Uncharacterized protein</fullName>
    </submittedName>
</protein>
<reference evidence="2 5" key="2">
    <citation type="submission" date="2018-07" db="EMBL/GenBank/DDBJ databases">
        <title>Genomic Encyclopedia of Archaeal and Bacterial Type Strains, Phase II (KMG-II): from individual species to whole genera.</title>
        <authorList>
            <person name="Goeker M."/>
        </authorList>
    </citation>
    <scope>NUCLEOTIDE SEQUENCE [LARGE SCALE GENOMIC DNA]</scope>
    <source>
        <strain evidence="2 5">JA575</strain>
    </source>
</reference>
<dbReference type="EMBL" id="UFQQ01000004">
    <property type="protein sequence ID" value="SSW89714.1"/>
    <property type="molecule type" value="Genomic_DNA"/>
</dbReference>
<keyword evidence="5" id="KW-1185">Reference proteome</keyword>
<keyword evidence="1" id="KW-0812">Transmembrane</keyword>
<feature type="transmembrane region" description="Helical" evidence="1">
    <location>
        <begin position="25"/>
        <end position="47"/>
    </location>
</feature>
<dbReference type="Proteomes" id="UP000256343">
    <property type="component" value="Unassembled WGS sequence"/>
</dbReference>
<feature type="transmembrane region" description="Helical" evidence="1">
    <location>
        <begin position="117"/>
        <end position="135"/>
    </location>
</feature>
<feature type="transmembrane region" description="Helical" evidence="1">
    <location>
        <begin position="59"/>
        <end position="81"/>
    </location>
</feature>
<dbReference type="Proteomes" id="UP000252631">
    <property type="component" value="Unassembled WGS sequence"/>
</dbReference>
<gene>
    <name evidence="2" type="ORF">BJ125_10410</name>
    <name evidence="3" type="ORF">SAMN05892882_10410</name>
</gene>
<dbReference type="AlphaFoldDB" id="A0A336JQ72"/>
<reference evidence="3 4" key="1">
    <citation type="submission" date="2017-08" db="EMBL/GenBank/DDBJ databases">
        <authorList>
            <person name="de Groot N.N."/>
        </authorList>
    </citation>
    <scope>NUCLEOTIDE SEQUENCE [LARGE SCALE GENOMIC DNA]</scope>
    <source>
        <strain evidence="3 4">JA575</strain>
    </source>
</reference>
<evidence type="ECO:0000313" key="5">
    <source>
        <dbReference type="Proteomes" id="UP000256343"/>
    </source>
</evidence>
<evidence type="ECO:0000256" key="1">
    <source>
        <dbReference type="SAM" id="Phobius"/>
    </source>
</evidence>
<proteinExistence type="predicted"/>
<evidence type="ECO:0000313" key="2">
    <source>
        <dbReference type="EMBL" id="RED38261.1"/>
    </source>
</evidence>